<evidence type="ECO:0000259" key="2">
    <source>
        <dbReference type="Pfam" id="PF01326"/>
    </source>
</evidence>
<dbReference type="RefSeq" id="WP_344688337.1">
    <property type="nucleotide sequence ID" value="NZ_BAAAVV010000003.1"/>
</dbReference>
<dbReference type="InterPro" id="IPR013815">
    <property type="entry name" value="ATP_grasp_subdomain_1"/>
</dbReference>
<sequence>MTATAVSVPRSVVLDGSVELGKDLLGGKAWGIVRMRRAGLPVPPAFALPVPECAHYHQAGRCLDDGAWAAVREGMAELERATGKRFGDPSAPLLVSVRSGAAVSMPGMMDTVLDLGITDEVERALAAATGDPDFARDTHARFCAQFGRIVLGADIDPAAPAASAAQVRAAVEEDCGDTVPGDPWEQLRRAICAVFESWGSRRAVAYRKHWGISDLGGTAVTVQAMVFGNLGENSGTGVLFTRDPLTGAPEPYGEWLPGGQGEDVVSGTHAVLSLADLARDLPDVHQQLVDVGRRLEAEHGDLQDVEFTVEQGRLYLLQTRAAKRSPAAAVRTAVELVEEGVITPTMALGRVTPEQVASVLRPCLAPGATDDAELLASGEPACPGVAGGIAVSDPDEADALAAEGQDVVLVRPTTSPEDVAGMIAARAVVTELGGATSHAAVVTRALGRPSVVGVGPDTVAAWLGREVTVDASSGRVYAGRLRTEEVAVDSDPHLVQLLAWARDTAPVTVTTGDTAADVVDLDAAGVGLDPERPPADDELDAALAGAVAARGAVLNTATGAAAALRAGVTTVVALPSQPELVLLMRFLAAPRTDD</sequence>
<dbReference type="PROSITE" id="PS00370">
    <property type="entry name" value="PEP_ENZYMES_PHOS_SITE"/>
    <property type="match status" value="1"/>
</dbReference>
<evidence type="ECO:0000313" key="4">
    <source>
        <dbReference type="Proteomes" id="UP001499924"/>
    </source>
</evidence>
<dbReference type="PANTHER" id="PTHR22931">
    <property type="entry name" value="PHOSPHOENOLPYRUVATE DIKINASE-RELATED"/>
    <property type="match status" value="1"/>
</dbReference>
<dbReference type="InterPro" id="IPR036637">
    <property type="entry name" value="Phosphohistidine_dom_sf"/>
</dbReference>
<feature type="domain" description="Pyruvate phosphate dikinase AMP/ATP-binding" evidence="2">
    <location>
        <begin position="70"/>
        <end position="268"/>
    </location>
</feature>
<protein>
    <submittedName>
        <fullName evidence="3">Pyruvate, phosphate dikinase</fullName>
    </submittedName>
</protein>
<dbReference type="InterPro" id="IPR010121">
    <property type="entry name" value="Pyruvate_phosphate_dikinase"/>
</dbReference>
<feature type="domain" description="Pyruvate phosphate dikinase AMP/ATP-binding" evidence="2">
    <location>
        <begin position="286"/>
        <end position="335"/>
    </location>
</feature>
<dbReference type="InterPro" id="IPR018274">
    <property type="entry name" value="PEP_util_AS"/>
</dbReference>
<dbReference type="Pfam" id="PF00391">
    <property type="entry name" value="PEP-utilizers"/>
    <property type="match status" value="1"/>
</dbReference>
<name>A0ABP6P4T4_9ACTN</name>
<gene>
    <name evidence="3" type="ORF">GCM10010531_16990</name>
</gene>
<dbReference type="InterPro" id="IPR008279">
    <property type="entry name" value="PEP-util_enz_mobile_dom"/>
</dbReference>
<dbReference type="Proteomes" id="UP001499924">
    <property type="component" value="Unassembled WGS sequence"/>
</dbReference>
<dbReference type="Pfam" id="PF01326">
    <property type="entry name" value="PPDK_N"/>
    <property type="match status" value="2"/>
</dbReference>
<organism evidence="3 4">
    <name type="scientific">Blastococcus jejuensis</name>
    <dbReference type="NCBI Taxonomy" id="351224"/>
    <lineage>
        <taxon>Bacteria</taxon>
        <taxon>Bacillati</taxon>
        <taxon>Actinomycetota</taxon>
        <taxon>Actinomycetes</taxon>
        <taxon>Geodermatophilales</taxon>
        <taxon>Geodermatophilaceae</taxon>
        <taxon>Blastococcus</taxon>
    </lineage>
</organism>
<feature type="domain" description="PEP-utilising enzyme mobile" evidence="1">
    <location>
        <begin position="405"/>
        <end position="474"/>
    </location>
</feature>
<evidence type="ECO:0000313" key="3">
    <source>
        <dbReference type="EMBL" id="GAA3165143.1"/>
    </source>
</evidence>
<dbReference type="Gene3D" id="1.10.189.10">
    <property type="entry name" value="Pyruvate Phosphate Dikinase, domain 2"/>
    <property type="match status" value="1"/>
</dbReference>
<dbReference type="NCBIfam" id="NF004531">
    <property type="entry name" value="PRK05878.1"/>
    <property type="match status" value="1"/>
</dbReference>
<evidence type="ECO:0000259" key="1">
    <source>
        <dbReference type="Pfam" id="PF00391"/>
    </source>
</evidence>
<dbReference type="PANTHER" id="PTHR22931:SF9">
    <property type="entry name" value="PYRUVATE, PHOSPHATE DIKINASE 1, CHLOROPLASTIC"/>
    <property type="match status" value="1"/>
</dbReference>
<comment type="caution">
    <text evidence="3">The sequence shown here is derived from an EMBL/GenBank/DDBJ whole genome shotgun (WGS) entry which is preliminary data.</text>
</comment>
<accession>A0ABP6P4T4</accession>
<keyword evidence="4" id="KW-1185">Reference proteome</keyword>
<dbReference type="SUPFAM" id="SSF56059">
    <property type="entry name" value="Glutathione synthetase ATP-binding domain-like"/>
    <property type="match status" value="1"/>
</dbReference>
<reference evidence="4" key="1">
    <citation type="journal article" date="2019" name="Int. J. Syst. Evol. Microbiol.">
        <title>The Global Catalogue of Microorganisms (GCM) 10K type strain sequencing project: providing services to taxonomists for standard genome sequencing and annotation.</title>
        <authorList>
            <consortium name="The Broad Institute Genomics Platform"/>
            <consortium name="The Broad Institute Genome Sequencing Center for Infectious Disease"/>
            <person name="Wu L."/>
            <person name="Ma J."/>
        </authorList>
    </citation>
    <scope>NUCLEOTIDE SEQUENCE [LARGE SCALE GENOMIC DNA]</scope>
    <source>
        <strain evidence="4">JCM 15614</strain>
    </source>
</reference>
<dbReference type="SUPFAM" id="SSF52009">
    <property type="entry name" value="Phosphohistidine domain"/>
    <property type="match status" value="1"/>
</dbReference>
<proteinExistence type="predicted"/>
<dbReference type="Gene3D" id="1.20.80.30">
    <property type="match status" value="2"/>
</dbReference>
<dbReference type="Gene3D" id="3.30.1490.20">
    <property type="entry name" value="ATP-grasp fold, A domain"/>
    <property type="match status" value="2"/>
</dbReference>
<dbReference type="Gene3D" id="3.30.470.20">
    <property type="entry name" value="ATP-grasp fold, B domain"/>
    <property type="match status" value="1"/>
</dbReference>
<dbReference type="EMBL" id="BAAAVV010000003">
    <property type="protein sequence ID" value="GAA3165143.1"/>
    <property type="molecule type" value="Genomic_DNA"/>
</dbReference>
<keyword evidence="3" id="KW-0670">Pyruvate</keyword>
<dbReference type="InterPro" id="IPR002192">
    <property type="entry name" value="PPDK_AMP/ATP-bd"/>
</dbReference>
<dbReference type="Gene3D" id="3.50.30.10">
    <property type="entry name" value="Phosphohistidine domain"/>
    <property type="match status" value="1"/>
</dbReference>